<evidence type="ECO:0000313" key="5">
    <source>
        <dbReference type="Proteomes" id="UP000823618"/>
    </source>
</evidence>
<accession>A0A9D9N8H5</accession>
<name>A0A9D9N8H5_9FIRM</name>
<keyword evidence="1" id="KW-0479">Metal-binding</keyword>
<dbReference type="EMBL" id="JADIML010000267">
    <property type="protein sequence ID" value="MBO8464134.1"/>
    <property type="molecule type" value="Genomic_DNA"/>
</dbReference>
<sequence length="287" mass="33022">MEIIFFVLCLVLIGVIGRIFYENSTFRIKRYTICHEKIGRKANGLKIAFLSDLHNSCYGRGNSKLLQAIQDENPDLILIGGDMLIGKNGDYMDNACTLLQNLSMKFPVYYANGNHESRMKFNPDKYEDRYQIYEKKLKAMGVSLLCNESVFLEEQDITITGLELDEYYYQKGKKVMMEESDMEDLVGVSDRENFQILLAHHPEFFEKYSEWGANLVLSGHNHGGIVRLPLLGGVISPQYRLFPKYDGGLYKKDGNYMVLSRGLGTHTIKIRLWNVPELCMIELKEKI</sequence>
<organism evidence="4 5">
    <name type="scientific">Candidatus Scybalomonas excrementavium</name>
    <dbReference type="NCBI Taxonomy" id="2840943"/>
    <lineage>
        <taxon>Bacteria</taxon>
        <taxon>Bacillati</taxon>
        <taxon>Bacillota</taxon>
        <taxon>Clostridia</taxon>
        <taxon>Lachnospirales</taxon>
        <taxon>Lachnospiraceae</taxon>
        <taxon>Lachnospiraceae incertae sedis</taxon>
        <taxon>Candidatus Scybalomonas</taxon>
    </lineage>
</organism>
<reference evidence="4" key="2">
    <citation type="journal article" date="2021" name="PeerJ">
        <title>Extensive microbial diversity within the chicken gut microbiome revealed by metagenomics and culture.</title>
        <authorList>
            <person name="Gilroy R."/>
            <person name="Ravi A."/>
            <person name="Getino M."/>
            <person name="Pursley I."/>
            <person name="Horton D.L."/>
            <person name="Alikhan N.F."/>
            <person name="Baker D."/>
            <person name="Gharbi K."/>
            <person name="Hall N."/>
            <person name="Watson M."/>
            <person name="Adriaenssens E.M."/>
            <person name="Foster-Nyarko E."/>
            <person name="Jarju S."/>
            <person name="Secka A."/>
            <person name="Antonio M."/>
            <person name="Oren A."/>
            <person name="Chaudhuri R.R."/>
            <person name="La Ragione R."/>
            <person name="Hildebrand F."/>
            <person name="Pallen M.J."/>
        </authorList>
    </citation>
    <scope>NUCLEOTIDE SEQUENCE</scope>
    <source>
        <strain evidence="4">E3-2379</strain>
    </source>
</reference>
<dbReference type="InterPro" id="IPR004843">
    <property type="entry name" value="Calcineurin-like_PHP"/>
</dbReference>
<dbReference type="GO" id="GO:0008758">
    <property type="term" value="F:UDP-2,3-diacylglucosamine hydrolase activity"/>
    <property type="evidence" value="ECO:0007669"/>
    <property type="project" value="TreeGrafter"/>
</dbReference>
<dbReference type="GO" id="GO:0046872">
    <property type="term" value="F:metal ion binding"/>
    <property type="evidence" value="ECO:0007669"/>
    <property type="project" value="UniProtKB-KW"/>
</dbReference>
<proteinExistence type="predicted"/>
<dbReference type="Gene3D" id="3.60.21.10">
    <property type="match status" value="1"/>
</dbReference>
<feature type="domain" description="Calcineurin-like phosphoesterase" evidence="3">
    <location>
        <begin position="45"/>
        <end position="223"/>
    </location>
</feature>
<dbReference type="Pfam" id="PF00149">
    <property type="entry name" value="Metallophos"/>
    <property type="match status" value="1"/>
</dbReference>
<dbReference type="InterPro" id="IPR029052">
    <property type="entry name" value="Metallo-depent_PP-like"/>
</dbReference>
<dbReference type="Proteomes" id="UP000823618">
    <property type="component" value="Unassembled WGS sequence"/>
</dbReference>
<comment type="caution">
    <text evidence="4">The sequence shown here is derived from an EMBL/GenBank/DDBJ whole genome shotgun (WGS) entry which is preliminary data.</text>
</comment>
<gene>
    <name evidence="4" type="ORF">IAC13_09405</name>
</gene>
<dbReference type="GO" id="GO:0009245">
    <property type="term" value="P:lipid A biosynthetic process"/>
    <property type="evidence" value="ECO:0007669"/>
    <property type="project" value="TreeGrafter"/>
</dbReference>
<protein>
    <submittedName>
        <fullName evidence="4">Metallophosphoesterase</fullName>
    </submittedName>
</protein>
<evidence type="ECO:0000256" key="1">
    <source>
        <dbReference type="ARBA" id="ARBA00022723"/>
    </source>
</evidence>
<dbReference type="PANTHER" id="PTHR31302:SF31">
    <property type="entry name" value="PHOSPHODIESTERASE YAEI"/>
    <property type="match status" value="1"/>
</dbReference>
<dbReference type="InterPro" id="IPR051158">
    <property type="entry name" value="Metallophosphoesterase_sf"/>
</dbReference>
<evidence type="ECO:0000256" key="2">
    <source>
        <dbReference type="ARBA" id="ARBA00022801"/>
    </source>
</evidence>
<evidence type="ECO:0000313" key="4">
    <source>
        <dbReference type="EMBL" id="MBO8464134.1"/>
    </source>
</evidence>
<dbReference type="AlphaFoldDB" id="A0A9D9N8H5"/>
<dbReference type="PANTHER" id="PTHR31302">
    <property type="entry name" value="TRANSMEMBRANE PROTEIN WITH METALLOPHOSPHOESTERASE DOMAIN-RELATED"/>
    <property type="match status" value="1"/>
</dbReference>
<reference evidence="4" key="1">
    <citation type="submission" date="2020-10" db="EMBL/GenBank/DDBJ databases">
        <authorList>
            <person name="Gilroy R."/>
        </authorList>
    </citation>
    <scope>NUCLEOTIDE SEQUENCE</scope>
    <source>
        <strain evidence="4">E3-2379</strain>
    </source>
</reference>
<evidence type="ECO:0000259" key="3">
    <source>
        <dbReference type="Pfam" id="PF00149"/>
    </source>
</evidence>
<dbReference type="SUPFAM" id="SSF56300">
    <property type="entry name" value="Metallo-dependent phosphatases"/>
    <property type="match status" value="1"/>
</dbReference>
<keyword evidence="2" id="KW-0378">Hydrolase</keyword>
<dbReference type="GO" id="GO:0016020">
    <property type="term" value="C:membrane"/>
    <property type="evidence" value="ECO:0007669"/>
    <property type="project" value="GOC"/>
</dbReference>